<reference evidence="1 2" key="1">
    <citation type="journal article" date="2018" name="Sci. Rep.">
        <title>Genomic signatures of local adaptation to the degree of environmental predictability in rotifers.</title>
        <authorList>
            <person name="Franch-Gras L."/>
            <person name="Hahn C."/>
            <person name="Garcia-Roger E.M."/>
            <person name="Carmona M.J."/>
            <person name="Serra M."/>
            <person name="Gomez A."/>
        </authorList>
    </citation>
    <scope>NUCLEOTIDE SEQUENCE [LARGE SCALE GENOMIC DNA]</scope>
    <source>
        <strain evidence="1">HYR1</strain>
    </source>
</reference>
<gene>
    <name evidence="1" type="ORF">BpHYR1_049799</name>
</gene>
<dbReference type="AlphaFoldDB" id="A0A3M7RL71"/>
<evidence type="ECO:0000313" key="2">
    <source>
        <dbReference type="Proteomes" id="UP000276133"/>
    </source>
</evidence>
<proteinExistence type="predicted"/>
<comment type="caution">
    <text evidence="1">The sequence shown here is derived from an EMBL/GenBank/DDBJ whole genome shotgun (WGS) entry which is preliminary data.</text>
</comment>
<organism evidence="1 2">
    <name type="scientific">Brachionus plicatilis</name>
    <name type="common">Marine rotifer</name>
    <name type="synonym">Brachionus muelleri</name>
    <dbReference type="NCBI Taxonomy" id="10195"/>
    <lineage>
        <taxon>Eukaryota</taxon>
        <taxon>Metazoa</taxon>
        <taxon>Spiralia</taxon>
        <taxon>Gnathifera</taxon>
        <taxon>Rotifera</taxon>
        <taxon>Eurotatoria</taxon>
        <taxon>Monogononta</taxon>
        <taxon>Pseudotrocha</taxon>
        <taxon>Ploima</taxon>
        <taxon>Brachionidae</taxon>
        <taxon>Brachionus</taxon>
    </lineage>
</organism>
<accession>A0A3M7RL71</accession>
<protein>
    <submittedName>
        <fullName evidence="1">Uncharacterized protein</fullName>
    </submittedName>
</protein>
<evidence type="ECO:0000313" key="1">
    <source>
        <dbReference type="EMBL" id="RNA24219.1"/>
    </source>
</evidence>
<name>A0A3M7RL71_BRAPC</name>
<dbReference type="EMBL" id="REGN01003155">
    <property type="protein sequence ID" value="RNA24219.1"/>
    <property type="molecule type" value="Genomic_DNA"/>
</dbReference>
<keyword evidence="2" id="KW-1185">Reference proteome</keyword>
<dbReference type="Proteomes" id="UP000276133">
    <property type="component" value="Unassembled WGS sequence"/>
</dbReference>
<sequence>MNKACQMRSIVFPLYIQLLNKLRSNFLKSFTNKHGGKNTTNDSRISLDILNFKFFLKNSNQSFPIAYLKFCEILDKRTEQRTKIINWGIKYILHYK</sequence>